<comment type="caution">
    <text evidence="3">The sequence shown here is derived from an EMBL/GenBank/DDBJ whole genome shotgun (WGS) entry which is preliminary data.</text>
</comment>
<keyword evidence="2" id="KW-0732">Signal</keyword>
<feature type="chain" id="PRO_5031403089" description="SGNH hydrolase-type esterase domain-containing protein" evidence="2">
    <location>
        <begin position="24"/>
        <end position="417"/>
    </location>
</feature>
<evidence type="ECO:0000313" key="3">
    <source>
        <dbReference type="EMBL" id="MBC2600795.1"/>
    </source>
</evidence>
<organism evidence="3 4">
    <name type="scientific">Puniceicoccus vermicola</name>
    <dbReference type="NCBI Taxonomy" id="388746"/>
    <lineage>
        <taxon>Bacteria</taxon>
        <taxon>Pseudomonadati</taxon>
        <taxon>Verrucomicrobiota</taxon>
        <taxon>Opitutia</taxon>
        <taxon>Puniceicoccales</taxon>
        <taxon>Puniceicoccaceae</taxon>
        <taxon>Puniceicoccus</taxon>
    </lineage>
</organism>
<name>A0A7X1AXT9_9BACT</name>
<evidence type="ECO:0000313" key="4">
    <source>
        <dbReference type="Proteomes" id="UP000525652"/>
    </source>
</evidence>
<sequence>MKEPNLFVVSLLCGLLGSQLTQADTVSEDTRAAFATSRTERIAVVGIGDSNQRFGGHGWSKYMAAALAETFGCWGTELKWISAYQGEEEDYGPAPTELTSPTFTGWYVPEGNTDKVSWKHGSMHIPADDPIDVSGPLKFSLTYGTFAKGETGSFSPSIRIDQPPFNILETHEPISTVTGEYSLQTVSLKLPADAGRDTQIMFSVSPVNQEIRGPFYAESMQAVNTDKSTGIAYSTLYAQGGQSLFDMLTYFRNSLGEAKLIDYFTHIRAPLNGDKRCILMISSGLNDRNEHRPSEGPQSGFSSSSPEGFRDNLLRIVQTLQSAWEKSGGDPDSLFFAFMPSHVLSDEKDGSLRPYRKEALDLADELPHAGCILLPELVPHAEMVANRYYDRGTESNPHLSREGYKALSDAVARSVLE</sequence>
<feature type="compositionally biased region" description="Low complexity" evidence="1">
    <location>
        <begin position="295"/>
        <end position="306"/>
    </location>
</feature>
<reference evidence="3 4" key="1">
    <citation type="submission" date="2020-07" db="EMBL/GenBank/DDBJ databases">
        <authorList>
            <person name="Feng X."/>
        </authorList>
    </citation>
    <scope>NUCLEOTIDE SEQUENCE [LARGE SCALE GENOMIC DNA]</scope>
    <source>
        <strain evidence="3 4">JCM14086</strain>
    </source>
</reference>
<dbReference type="Proteomes" id="UP000525652">
    <property type="component" value="Unassembled WGS sequence"/>
</dbReference>
<gene>
    <name evidence="3" type="ORF">H5P30_03255</name>
</gene>
<feature type="signal peptide" evidence="2">
    <location>
        <begin position="1"/>
        <end position="23"/>
    </location>
</feature>
<dbReference type="AlphaFoldDB" id="A0A7X1AXT9"/>
<dbReference type="RefSeq" id="WP_185691533.1">
    <property type="nucleotide sequence ID" value="NZ_JACHVA010000036.1"/>
</dbReference>
<evidence type="ECO:0000256" key="2">
    <source>
        <dbReference type="SAM" id="SignalP"/>
    </source>
</evidence>
<accession>A0A7X1AXT9</accession>
<evidence type="ECO:0008006" key="5">
    <source>
        <dbReference type="Google" id="ProtNLM"/>
    </source>
</evidence>
<evidence type="ECO:0000256" key="1">
    <source>
        <dbReference type="SAM" id="MobiDB-lite"/>
    </source>
</evidence>
<dbReference type="EMBL" id="JACHVA010000036">
    <property type="protein sequence ID" value="MBC2600795.1"/>
    <property type="molecule type" value="Genomic_DNA"/>
</dbReference>
<feature type="region of interest" description="Disordered" evidence="1">
    <location>
        <begin position="287"/>
        <end position="306"/>
    </location>
</feature>
<protein>
    <recommendedName>
        <fullName evidence="5">SGNH hydrolase-type esterase domain-containing protein</fullName>
    </recommendedName>
</protein>
<dbReference type="SUPFAM" id="SSF52266">
    <property type="entry name" value="SGNH hydrolase"/>
    <property type="match status" value="1"/>
</dbReference>
<proteinExistence type="predicted"/>
<keyword evidence="4" id="KW-1185">Reference proteome</keyword>